<gene>
    <name evidence="1" type="ORF">EZS28_007613</name>
</gene>
<reference evidence="1 2" key="1">
    <citation type="submission" date="2019-03" db="EMBL/GenBank/DDBJ databases">
        <title>Single cell metagenomics reveals metabolic interactions within the superorganism composed of flagellate Streblomastix strix and complex community of Bacteroidetes bacteria on its surface.</title>
        <authorList>
            <person name="Treitli S.C."/>
            <person name="Kolisko M."/>
            <person name="Husnik F."/>
            <person name="Keeling P."/>
            <person name="Hampl V."/>
        </authorList>
    </citation>
    <scope>NUCLEOTIDE SEQUENCE [LARGE SCALE GENOMIC DNA]</scope>
    <source>
        <strain evidence="1">ST1C</strain>
    </source>
</reference>
<dbReference type="AlphaFoldDB" id="A0A5J4WPS5"/>
<dbReference type="EMBL" id="SNRW01001324">
    <property type="protein sequence ID" value="KAA6396858.1"/>
    <property type="molecule type" value="Genomic_DNA"/>
</dbReference>
<evidence type="ECO:0000313" key="2">
    <source>
        <dbReference type="Proteomes" id="UP000324800"/>
    </source>
</evidence>
<dbReference type="Proteomes" id="UP000324800">
    <property type="component" value="Unassembled WGS sequence"/>
</dbReference>
<organism evidence="1 2">
    <name type="scientific">Streblomastix strix</name>
    <dbReference type="NCBI Taxonomy" id="222440"/>
    <lineage>
        <taxon>Eukaryota</taxon>
        <taxon>Metamonada</taxon>
        <taxon>Preaxostyla</taxon>
        <taxon>Oxymonadida</taxon>
        <taxon>Streblomastigidae</taxon>
        <taxon>Streblomastix</taxon>
    </lineage>
</organism>
<proteinExistence type="predicted"/>
<comment type="caution">
    <text evidence="1">The sequence shown here is derived from an EMBL/GenBank/DDBJ whole genome shotgun (WGS) entry which is preliminary data.</text>
</comment>
<name>A0A5J4WPS5_9EUKA</name>
<protein>
    <submittedName>
        <fullName evidence="1">Uncharacterized protein</fullName>
    </submittedName>
</protein>
<accession>A0A5J4WPS5</accession>
<evidence type="ECO:0000313" key="1">
    <source>
        <dbReference type="EMBL" id="KAA6396858.1"/>
    </source>
</evidence>
<sequence length="179" mass="19876">MVILSTNVLLVDKVATDLFDGQNADKIEFWTNVATQTQLEDIIVRSHLAADLIHRSAAPILEISLFANTMNVDRVQYDLQAQPVIARRLIVLISTHILDCKQRNSLSKINSSADLAIKYGVQSRCTDVNDGNGTSNALTPAILLTRTLSRATTALFVNPNVRDLIRQRLLTLPTQDRIQ</sequence>